<protein>
    <recommendedName>
        <fullName evidence="3">DUF6534 domain-containing protein</fullName>
    </recommendedName>
</protein>
<feature type="domain" description="DUF6534" evidence="3">
    <location>
        <begin position="173"/>
        <end position="261"/>
    </location>
</feature>
<dbReference type="EMBL" id="SFCI01000528">
    <property type="protein sequence ID" value="TFY79283.1"/>
    <property type="molecule type" value="Genomic_DNA"/>
</dbReference>
<feature type="transmembrane region" description="Helical" evidence="2">
    <location>
        <begin position="125"/>
        <end position="148"/>
    </location>
</feature>
<feature type="transmembrane region" description="Helical" evidence="2">
    <location>
        <begin position="49"/>
        <end position="72"/>
    </location>
</feature>
<evidence type="ECO:0000313" key="4">
    <source>
        <dbReference type="EMBL" id="TFY79283.1"/>
    </source>
</evidence>
<dbReference type="PANTHER" id="PTHR40465:SF1">
    <property type="entry name" value="DUF6534 DOMAIN-CONTAINING PROTEIN"/>
    <property type="match status" value="1"/>
</dbReference>
<reference evidence="4 5" key="1">
    <citation type="submission" date="2019-02" db="EMBL/GenBank/DDBJ databases">
        <title>Genome sequencing of the rare red list fungi Hericium alpestre (H. flagellum).</title>
        <authorList>
            <person name="Buettner E."/>
            <person name="Kellner H."/>
        </authorList>
    </citation>
    <scope>NUCLEOTIDE SEQUENCE [LARGE SCALE GENOMIC DNA]</scope>
    <source>
        <strain evidence="4 5">DSM 108284</strain>
    </source>
</reference>
<organism evidence="4 5">
    <name type="scientific">Hericium alpestre</name>
    <dbReference type="NCBI Taxonomy" id="135208"/>
    <lineage>
        <taxon>Eukaryota</taxon>
        <taxon>Fungi</taxon>
        <taxon>Dikarya</taxon>
        <taxon>Basidiomycota</taxon>
        <taxon>Agaricomycotina</taxon>
        <taxon>Agaricomycetes</taxon>
        <taxon>Russulales</taxon>
        <taxon>Hericiaceae</taxon>
        <taxon>Hericium</taxon>
    </lineage>
</organism>
<dbReference type="AlphaFoldDB" id="A0A4Y9ZZ08"/>
<accession>A0A4Y9ZZ08</accession>
<feature type="compositionally biased region" description="Basic and acidic residues" evidence="1">
    <location>
        <begin position="316"/>
        <end position="339"/>
    </location>
</feature>
<proteinExistence type="predicted"/>
<keyword evidence="2" id="KW-0472">Membrane</keyword>
<feature type="transmembrane region" description="Helical" evidence="2">
    <location>
        <begin position="92"/>
        <end position="113"/>
    </location>
</feature>
<feature type="transmembrane region" description="Helical" evidence="2">
    <location>
        <begin position="20"/>
        <end position="37"/>
    </location>
</feature>
<keyword evidence="2" id="KW-1133">Transmembrane helix</keyword>
<dbReference type="InterPro" id="IPR045339">
    <property type="entry name" value="DUF6534"/>
</dbReference>
<dbReference type="Pfam" id="PF20152">
    <property type="entry name" value="DUF6534"/>
    <property type="match status" value="1"/>
</dbReference>
<dbReference type="PANTHER" id="PTHR40465">
    <property type="entry name" value="CHROMOSOME 1, WHOLE GENOME SHOTGUN SEQUENCE"/>
    <property type="match status" value="1"/>
</dbReference>
<evidence type="ECO:0000259" key="3">
    <source>
        <dbReference type="Pfam" id="PF20152"/>
    </source>
</evidence>
<keyword evidence="2" id="KW-0812">Transmembrane</keyword>
<keyword evidence="5" id="KW-1185">Reference proteome</keyword>
<feature type="transmembrane region" description="Helical" evidence="2">
    <location>
        <begin position="168"/>
        <end position="189"/>
    </location>
</feature>
<evidence type="ECO:0000256" key="1">
    <source>
        <dbReference type="SAM" id="MobiDB-lite"/>
    </source>
</evidence>
<sequence>MDGGTITNIQTVPGAPENLLLLWCLYGILFLQLYLYYLSFPTDNLWIKITVYGLFIVDTFHTVIVTDVGWSFLCKGWGDLNALRFTSWGFDITPLVSGIAAAWVQLFFAWRIWTLGMRGNYPWIWKIVTILIVLVALAQGIAGMAAGIRFISLADIAQFHIIYGSASTWLAGSAACDVMIALSMVILLSGAKKRAFGTKSERLLSRLIQMTIETGAVTATAAVLDLAFFLGQPENNLHLLMALLLAKLYTNTLYATLNSRAQFHRRTETGTVVLGSGESYGGRSQTTGLSGIKFPNAAGGDSGSGTVIHVNQITELHQDPARDSERKAYPDEIPMHDFP</sequence>
<evidence type="ECO:0000256" key="2">
    <source>
        <dbReference type="SAM" id="Phobius"/>
    </source>
</evidence>
<feature type="transmembrane region" description="Helical" evidence="2">
    <location>
        <begin position="210"/>
        <end position="231"/>
    </location>
</feature>
<dbReference type="Proteomes" id="UP000298061">
    <property type="component" value="Unassembled WGS sequence"/>
</dbReference>
<comment type="caution">
    <text evidence="4">The sequence shown here is derived from an EMBL/GenBank/DDBJ whole genome shotgun (WGS) entry which is preliminary data.</text>
</comment>
<evidence type="ECO:0000313" key="5">
    <source>
        <dbReference type="Proteomes" id="UP000298061"/>
    </source>
</evidence>
<dbReference type="OrthoDB" id="3262409at2759"/>
<name>A0A4Y9ZZ08_9AGAM</name>
<feature type="region of interest" description="Disordered" evidence="1">
    <location>
        <begin position="314"/>
        <end position="339"/>
    </location>
</feature>
<gene>
    <name evidence="4" type="ORF">EWM64_g4729</name>
</gene>
<feature type="transmembrane region" description="Helical" evidence="2">
    <location>
        <begin position="237"/>
        <end position="257"/>
    </location>
</feature>